<evidence type="ECO:0000313" key="2">
    <source>
        <dbReference type="WBParaSite" id="PS1159_v2.g20483.t1"/>
    </source>
</evidence>
<reference evidence="2" key="1">
    <citation type="submission" date="2022-11" db="UniProtKB">
        <authorList>
            <consortium name="WormBaseParasite"/>
        </authorList>
    </citation>
    <scope>IDENTIFICATION</scope>
</reference>
<dbReference type="WBParaSite" id="PS1159_v2.g20483.t1">
    <property type="protein sequence ID" value="PS1159_v2.g20483.t1"/>
    <property type="gene ID" value="PS1159_v2.g20483"/>
</dbReference>
<evidence type="ECO:0000313" key="1">
    <source>
        <dbReference type="Proteomes" id="UP000887580"/>
    </source>
</evidence>
<proteinExistence type="predicted"/>
<protein>
    <submittedName>
        <fullName evidence="2">RING-type domain-containing protein</fullName>
    </submittedName>
</protein>
<sequence>MIKQIHKIIVFFIFIILLQQCYGQYLVEILEPSSLGSTHRPVFRCDATGANFGEDILAFSFRVTSVGCALSTEPENACKSVHVPTSNDTECNNYFAVVPRGNCSFSEKAFYAQTSTPVQFGALIVYNEQHMEPVPMSGARYSDKVTIPVVMVDYECMQGLIHRYNYNDGYVVTIKVTPGYYDLIKYLVPFGAVISFCLIVLLISLIIRVCRERRRLARKRLSRSNLKKLPLVKFKKNQGMYETCAVCLEDFEEGEKLRQLPCKHAYHTKCIDPWLTKNRKVCPVCKRKVGPSNHSDSSDSESERPPPSTTTSVISTPTVNAAVFASTTGSSSRDSVPLLQYEQAFGSAGNLSTYSRGNPTTTIPSRPFRSPGFLNLARISSEASGMPPPQRIRPSSIEDSSPPHTPEDEVMRISSDTDLNQDGRRGVPRFFGRVRNFIRRVTNNENPHTLLDNDFASVSEEDIENSSNNVVLQQPIVTSMLSASDRSVILEPLPPQLMTLERRPSEDSEVEVIDPTCDDTNNSSPNSNTPTHSRSVNNSPPPNDPTVPI</sequence>
<dbReference type="Proteomes" id="UP000887580">
    <property type="component" value="Unplaced"/>
</dbReference>
<accession>A0AC35FSL9</accession>
<organism evidence="1 2">
    <name type="scientific">Panagrolaimus sp. PS1159</name>
    <dbReference type="NCBI Taxonomy" id="55785"/>
    <lineage>
        <taxon>Eukaryota</taxon>
        <taxon>Metazoa</taxon>
        <taxon>Ecdysozoa</taxon>
        <taxon>Nematoda</taxon>
        <taxon>Chromadorea</taxon>
        <taxon>Rhabditida</taxon>
        <taxon>Tylenchina</taxon>
        <taxon>Panagrolaimomorpha</taxon>
        <taxon>Panagrolaimoidea</taxon>
        <taxon>Panagrolaimidae</taxon>
        <taxon>Panagrolaimus</taxon>
    </lineage>
</organism>
<name>A0AC35FSL9_9BILA</name>